<accession>A0A0F9KK87</accession>
<dbReference type="InterPro" id="IPR054194">
    <property type="entry name" value="DUF6899"/>
</dbReference>
<sequence length="96" mass="10945">MPYIKDEDRAQYDPLVAALAQQLRIANDDQMDRAGHTNYVITTLLLEAFPTRKYATMALVDGILSNIGREYYRRRVAPYEDEKILENGDVYDTSGG</sequence>
<name>A0A0F9KK87_9ZZZZ</name>
<dbReference type="AlphaFoldDB" id="A0A0F9KK87"/>
<reference evidence="1" key="1">
    <citation type="journal article" date="2015" name="Nature">
        <title>Complex archaea that bridge the gap between prokaryotes and eukaryotes.</title>
        <authorList>
            <person name="Spang A."/>
            <person name="Saw J.H."/>
            <person name="Jorgensen S.L."/>
            <person name="Zaremba-Niedzwiedzka K."/>
            <person name="Martijn J."/>
            <person name="Lind A.E."/>
            <person name="van Eijk R."/>
            <person name="Schleper C."/>
            <person name="Guy L."/>
            <person name="Ettema T.J."/>
        </authorList>
    </citation>
    <scope>NUCLEOTIDE SEQUENCE</scope>
</reference>
<organism evidence="1">
    <name type="scientific">marine sediment metagenome</name>
    <dbReference type="NCBI Taxonomy" id="412755"/>
    <lineage>
        <taxon>unclassified sequences</taxon>
        <taxon>metagenomes</taxon>
        <taxon>ecological metagenomes</taxon>
    </lineage>
</organism>
<comment type="caution">
    <text evidence="1">The sequence shown here is derived from an EMBL/GenBank/DDBJ whole genome shotgun (WGS) entry which is preliminary data.</text>
</comment>
<protein>
    <submittedName>
        <fullName evidence="1">Uncharacterized protein</fullName>
    </submittedName>
</protein>
<evidence type="ECO:0000313" key="1">
    <source>
        <dbReference type="EMBL" id="KKM75186.1"/>
    </source>
</evidence>
<proteinExistence type="predicted"/>
<dbReference type="Pfam" id="PF21840">
    <property type="entry name" value="DUF6899"/>
    <property type="match status" value="1"/>
</dbReference>
<dbReference type="EMBL" id="LAZR01009019">
    <property type="protein sequence ID" value="KKM75186.1"/>
    <property type="molecule type" value="Genomic_DNA"/>
</dbReference>
<gene>
    <name evidence="1" type="ORF">LCGC14_1392720</name>
</gene>